<proteinExistence type="inferred from homology"/>
<evidence type="ECO:0000256" key="3">
    <source>
        <dbReference type="ARBA" id="ARBA00023242"/>
    </source>
</evidence>
<evidence type="ECO:0000256" key="1">
    <source>
        <dbReference type="ARBA" id="ARBA00004123"/>
    </source>
</evidence>
<keyword evidence="5" id="KW-1185">Reference proteome</keyword>
<dbReference type="InterPro" id="IPR005343">
    <property type="entry name" value="Noc2"/>
</dbReference>
<dbReference type="EMBL" id="JBJJXI010000019">
    <property type="protein sequence ID" value="KAL3406137.1"/>
    <property type="molecule type" value="Genomic_DNA"/>
</dbReference>
<protein>
    <submittedName>
        <fullName evidence="4">Uncharacterized protein</fullName>
    </submittedName>
</protein>
<evidence type="ECO:0000313" key="5">
    <source>
        <dbReference type="Proteomes" id="UP001627154"/>
    </source>
</evidence>
<gene>
    <name evidence="4" type="ORF">TKK_001522</name>
</gene>
<comment type="similarity">
    <text evidence="2">Belongs to the NOC2 family.</text>
</comment>
<comment type="caution">
    <text evidence="4">The sequence shown here is derived from an EMBL/GenBank/DDBJ whole genome shotgun (WGS) entry which is preliminary data.</text>
</comment>
<dbReference type="PANTHER" id="PTHR12687">
    <property type="entry name" value="NUCLEOLAR COMPLEX 2 AND RAD4-RELATED"/>
    <property type="match status" value="1"/>
</dbReference>
<dbReference type="PANTHER" id="PTHR12687:SF4">
    <property type="entry name" value="NUCLEOLAR COMPLEX PROTEIN 2 HOMOLOG"/>
    <property type="match status" value="1"/>
</dbReference>
<comment type="subcellular location">
    <subcellularLocation>
        <location evidence="1">Nucleus</location>
    </subcellularLocation>
</comment>
<dbReference type="Proteomes" id="UP001627154">
    <property type="component" value="Unassembled WGS sequence"/>
</dbReference>
<evidence type="ECO:0000256" key="2">
    <source>
        <dbReference type="ARBA" id="ARBA00005907"/>
    </source>
</evidence>
<dbReference type="Pfam" id="PF03715">
    <property type="entry name" value="Noc2"/>
    <property type="match status" value="1"/>
</dbReference>
<accession>A0ABD2XMV9</accession>
<name>A0ABD2XMV9_9HYME</name>
<organism evidence="4 5">
    <name type="scientific">Trichogramma kaykai</name>
    <dbReference type="NCBI Taxonomy" id="54128"/>
    <lineage>
        <taxon>Eukaryota</taxon>
        <taxon>Metazoa</taxon>
        <taxon>Ecdysozoa</taxon>
        <taxon>Arthropoda</taxon>
        <taxon>Hexapoda</taxon>
        <taxon>Insecta</taxon>
        <taxon>Pterygota</taxon>
        <taxon>Neoptera</taxon>
        <taxon>Endopterygota</taxon>
        <taxon>Hymenoptera</taxon>
        <taxon>Apocrita</taxon>
        <taxon>Proctotrupomorpha</taxon>
        <taxon>Chalcidoidea</taxon>
        <taxon>Trichogrammatidae</taxon>
        <taxon>Trichogramma</taxon>
    </lineage>
</organism>
<evidence type="ECO:0000313" key="4">
    <source>
        <dbReference type="EMBL" id="KAL3406137.1"/>
    </source>
</evidence>
<sequence length="613" mass="72335">MNVYKKEFKRMAYIFSNRLNKNFDVGGAVRQSDTASGASYQYQLTADRRRCFVLVLDTIHEVFTHCYFLFFCVICVNNISQMETKMETEIEKNMLSTYIEKRIEESLFIKMLENSETTDVSVYVQENLSKVTMKKWKTVLEQYTRDDQKTERKCSLSKIIKCVLESFQYNKINNFQKFFDKYMDLFGELLPQALQNYLQVNDEVKPHKSESFKTIEKSLKIYFISLLKAAAKEDKLQSLDFFSHLLEMLPFVESFSELHEPILCIVLAHWDVDSEFEILLEVEKCLIAILSNQKFNVDVESLFEGMLVKYTKCKELASQLSTDEDIESYFALMKNMKNFMVQYFLLQTDITYKIAFTHLLHMGKMIDEAHLQPAKHYQDIYNWAYISKLEIFSEIASKAQEPSTLRQLIDPVSQMIEKVIRLMPSVKFYPLRFHCIKMLINICKNAQVYFRIYPFLTEVLEKFDFNRTVKSPRWEPMSPWILLTRLQSPSRHEDVEDAFRDAVVNVIYELILEFAQSQSHCCYFPDAAIHVLHKLQIFLDRCETPLYTEKMKQLRDKIIENCQFIVENRSNVTLSLTDMHKILSWESHIKNSGTTLNAFANQRIKKGKNYLPL</sequence>
<dbReference type="GO" id="GO:0005634">
    <property type="term" value="C:nucleus"/>
    <property type="evidence" value="ECO:0007669"/>
    <property type="project" value="UniProtKB-SubCell"/>
</dbReference>
<reference evidence="4 5" key="1">
    <citation type="journal article" date="2024" name="bioRxiv">
        <title>A reference genome for Trichogramma kaykai: A tiny desert-dwelling parasitoid wasp with competing sex-ratio distorters.</title>
        <authorList>
            <person name="Culotta J."/>
            <person name="Lindsey A.R."/>
        </authorList>
    </citation>
    <scope>NUCLEOTIDE SEQUENCE [LARGE SCALE GENOMIC DNA]</scope>
    <source>
        <strain evidence="4 5">KSX58</strain>
    </source>
</reference>
<keyword evidence="3" id="KW-0539">Nucleus</keyword>
<dbReference type="AlphaFoldDB" id="A0ABD2XMV9"/>